<dbReference type="Pfam" id="PF04851">
    <property type="entry name" value="ResIII"/>
    <property type="match status" value="1"/>
</dbReference>
<dbReference type="InterPro" id="IPR027417">
    <property type="entry name" value="P-loop_NTPase"/>
</dbReference>
<keyword evidence="4" id="KW-0378">Hydrolase</keyword>
<protein>
    <submittedName>
        <fullName evidence="4">Restriction endonuclease</fullName>
    </submittedName>
</protein>
<dbReference type="Proteomes" id="UP000264702">
    <property type="component" value="Unassembled WGS sequence"/>
</dbReference>
<accession>A0A372IV53</accession>
<keyword evidence="5" id="KW-1185">Reference proteome</keyword>
<evidence type="ECO:0000259" key="3">
    <source>
        <dbReference type="Pfam" id="PF19778"/>
    </source>
</evidence>
<keyword evidence="4" id="KW-0540">Nuclease</keyword>
<dbReference type="GO" id="GO:0003677">
    <property type="term" value="F:DNA binding"/>
    <property type="evidence" value="ECO:0007669"/>
    <property type="project" value="InterPro"/>
</dbReference>
<evidence type="ECO:0000259" key="2">
    <source>
        <dbReference type="Pfam" id="PF04851"/>
    </source>
</evidence>
<organism evidence="4 5">
    <name type="scientific">Paracidobacterium acidisoli</name>
    <dbReference type="NCBI Taxonomy" id="2303751"/>
    <lineage>
        <taxon>Bacteria</taxon>
        <taxon>Pseudomonadati</taxon>
        <taxon>Acidobacteriota</taxon>
        <taxon>Terriglobia</taxon>
        <taxon>Terriglobales</taxon>
        <taxon>Acidobacteriaceae</taxon>
        <taxon>Paracidobacterium</taxon>
    </lineage>
</organism>
<dbReference type="SUPFAM" id="SSF52540">
    <property type="entry name" value="P-loop containing nucleoside triphosphate hydrolases"/>
    <property type="match status" value="1"/>
</dbReference>
<keyword evidence="4" id="KW-0255">Endonuclease</keyword>
<feature type="domain" description="Helicase/UvrB N-terminal" evidence="2">
    <location>
        <begin position="157"/>
        <end position="372"/>
    </location>
</feature>
<evidence type="ECO:0000256" key="1">
    <source>
        <dbReference type="SAM" id="MobiDB-lite"/>
    </source>
</evidence>
<dbReference type="PANTHER" id="PTHR47396">
    <property type="entry name" value="TYPE I RESTRICTION ENZYME ECOKI R PROTEIN"/>
    <property type="match status" value="1"/>
</dbReference>
<dbReference type="OrthoDB" id="9804145at2"/>
<dbReference type="AlphaFoldDB" id="A0A372IV53"/>
<feature type="region of interest" description="Disordered" evidence="1">
    <location>
        <begin position="317"/>
        <end position="337"/>
    </location>
</feature>
<name>A0A372IV53_9BACT</name>
<proteinExistence type="predicted"/>
<evidence type="ECO:0000313" key="5">
    <source>
        <dbReference type="Proteomes" id="UP000264702"/>
    </source>
</evidence>
<dbReference type="EMBL" id="QVQT01000001">
    <property type="protein sequence ID" value="RFU18669.1"/>
    <property type="molecule type" value="Genomic_DNA"/>
</dbReference>
<evidence type="ECO:0000313" key="4">
    <source>
        <dbReference type="EMBL" id="RFU18669.1"/>
    </source>
</evidence>
<dbReference type="InterPro" id="IPR050742">
    <property type="entry name" value="Helicase_Restrict-Modif_Enz"/>
</dbReference>
<comment type="caution">
    <text evidence="4">The sequence shown here is derived from an EMBL/GenBank/DDBJ whole genome shotgun (WGS) entry which is preliminary data.</text>
</comment>
<dbReference type="Gene3D" id="3.40.50.300">
    <property type="entry name" value="P-loop containing nucleotide triphosphate hydrolases"/>
    <property type="match status" value="2"/>
</dbReference>
<dbReference type="InterPro" id="IPR006935">
    <property type="entry name" value="Helicase/UvrB_N"/>
</dbReference>
<gene>
    <name evidence="4" type="ORF">D0Y96_00010</name>
</gene>
<dbReference type="GO" id="GO:0005524">
    <property type="term" value="F:ATP binding"/>
    <property type="evidence" value="ECO:0007669"/>
    <property type="project" value="InterPro"/>
</dbReference>
<dbReference type="GO" id="GO:0004519">
    <property type="term" value="F:endonuclease activity"/>
    <property type="evidence" value="ECO:0007669"/>
    <property type="project" value="UniProtKB-KW"/>
</dbReference>
<dbReference type="Pfam" id="PF19778">
    <property type="entry name" value="RE_endonuc"/>
    <property type="match status" value="1"/>
</dbReference>
<dbReference type="GO" id="GO:0016787">
    <property type="term" value="F:hydrolase activity"/>
    <property type="evidence" value="ECO:0007669"/>
    <property type="project" value="InterPro"/>
</dbReference>
<dbReference type="GO" id="GO:0005829">
    <property type="term" value="C:cytosol"/>
    <property type="evidence" value="ECO:0007669"/>
    <property type="project" value="TreeGrafter"/>
</dbReference>
<dbReference type="PANTHER" id="PTHR47396:SF1">
    <property type="entry name" value="ATP-DEPENDENT HELICASE IRC3-RELATED"/>
    <property type="match status" value="1"/>
</dbReference>
<sequence length="1021" mass="116571">MENGFFEHPILNSPYDYPAHHWEMDEHGQPTQRIIESRRTAQFVTPIPKPRKQKQSPIQEDIEFDDETGVSSRSQRYETIPIINELRQQVDEWRRLPSPNDWLVTPETARLLQHWRHHPFEGIRPFFCQVEAVETAIWLTEVASKRPAWKKFVEHLAAANANANSGLNRLALKLATGAGKTTVMAMLIAWQTVNAVRRSGSTHFTRGFLVVTPGLTIKDRLRVLQPSDLDSYYANRELVPPDMLDDVKRAKIVITNYHAFKLRERMELSKGNRALLEGRHGDAINTLETEGQMLQRVMPDLMGLKNIMVLNDEAHHCYKEKPGSPDEEDISREDKEEAERNKEAARLWINGLEAVKRKIGLNRIVDLSATPFFLRGSGYAEGTLFPWVMSDFSLMDAIECGIVKLPRVPVADNIPGAEVPVFRNLWENIRKLMPKKGRGKAEGLDPLSLPTPLYTALDALYGHYEKTYKTWQDAGIKVPPCFIIVCNNTSTSKLVYDYVSGFFRTNENGVEELENGRLELFRNFDEHNTPYARPRTLLIDSEQLESGEALDDTFRKVAAPEIEQFRRERVERSGLQESVEDIDDVSILREVMNTVGKEGRLGSDIRCVVSVSMLTEGWDANTVTHVLGVRAFGTQLLCEQVIGRALRRQSYDLNEEGLFNVEYADVLGIPFDFAAKPVVVVAVPPRQTIQVKAMRPERDKLEIRFPRVMGYRAELPNERLTAKFTEDSILPITPELTGPSQTQNAGIVGESVNLTVSHLRDTRPSTILYKLTTHLLYTKWRNPGEEPPLHLFGQLKRVVKEWMDTCLICRGDTYPAQVLYRHLADMACERITAAINAESVDHAAIKALLDPFNPEGSTAHVNFATSKTSRWQTDSRRCHINWIILDSDWEAEFCRVAENHPRVRAYVKNHNLGFDVPYRHGFDSRIYRPDFIVLIEDGHGEEDLLHLVVEVKGYRREDAKDKKITMDTYWIPGVNNTGKFGRWAFVEFTEVFAMNADFANLIETEFQKMVDSVTQPQPAQN</sequence>
<feature type="domain" description="Type III restriction enzyme C-terminal endonuclease" evidence="3">
    <location>
        <begin position="882"/>
        <end position="959"/>
    </location>
</feature>
<feature type="region of interest" description="Disordered" evidence="1">
    <location>
        <begin position="45"/>
        <end position="71"/>
    </location>
</feature>
<dbReference type="InterPro" id="IPR045572">
    <property type="entry name" value="RE_endonuc_C"/>
</dbReference>
<dbReference type="NCBIfam" id="NF046055">
    <property type="entry name" value="restr_BPTD_3080"/>
    <property type="match status" value="1"/>
</dbReference>
<reference evidence="4 5" key="1">
    <citation type="submission" date="2018-08" db="EMBL/GenBank/DDBJ databases">
        <title>Acidipila sp. 4G-K13, an acidobacterium isolated from forest soil.</title>
        <authorList>
            <person name="Gao Z.-H."/>
            <person name="Qiu L.-H."/>
        </authorList>
    </citation>
    <scope>NUCLEOTIDE SEQUENCE [LARGE SCALE GENOMIC DNA]</scope>
    <source>
        <strain evidence="4 5">4G-K13</strain>
    </source>
</reference>